<protein>
    <recommendedName>
        <fullName evidence="2">NADH-quinone oxidoreductase subunit J</fullName>
        <ecNumber evidence="2">7.1.1.-</ecNumber>
    </recommendedName>
</protein>
<keyword evidence="2" id="KW-0812">Transmembrane</keyword>
<evidence type="ECO:0000256" key="1">
    <source>
        <dbReference type="ARBA" id="ARBA00005698"/>
    </source>
</evidence>
<keyword evidence="2" id="KW-1133">Transmembrane helix</keyword>
<dbReference type="NCBIfam" id="NF005164">
    <property type="entry name" value="PRK06638.1-4"/>
    <property type="match status" value="1"/>
</dbReference>
<evidence type="ECO:0000313" key="3">
    <source>
        <dbReference type="EMBL" id="QNN58308.1"/>
    </source>
</evidence>
<dbReference type="KEGG" id="drg:H9K76_05550"/>
<keyword evidence="4" id="KW-1185">Reference proteome</keyword>
<organism evidence="3 4">
    <name type="scientific">Diaphorobacter ruginosibacter</name>
    <dbReference type="NCBI Taxonomy" id="1715720"/>
    <lineage>
        <taxon>Bacteria</taxon>
        <taxon>Pseudomonadati</taxon>
        <taxon>Pseudomonadota</taxon>
        <taxon>Betaproteobacteria</taxon>
        <taxon>Burkholderiales</taxon>
        <taxon>Comamonadaceae</taxon>
        <taxon>Diaphorobacter</taxon>
    </lineage>
</organism>
<sequence length="223" mass="24467">MDAKTAFFYLFSAVLLFAAFRVITARNPVHAVLNLILAFSQAAAIWLLLKAEFLGIALVLVYLGAVMVLFLFVVMMLDINIDTVRKGFWRHFPLAAFIGALVAFEMGAVLMTGFRGMEEPKALAVVVDAAGKVIPYSNTKELGKLLYTEYLYPIEIAAVILLVAMIAAIALTLRHRKDSKAVSPSQQIRVRASDRLKIVKMDAVQKAVAPAAPQAEPTTEEKK</sequence>
<feature type="transmembrane region" description="Helical" evidence="2">
    <location>
        <begin position="150"/>
        <end position="173"/>
    </location>
</feature>
<evidence type="ECO:0000313" key="4">
    <source>
        <dbReference type="Proteomes" id="UP000515811"/>
    </source>
</evidence>
<dbReference type="GO" id="GO:0005886">
    <property type="term" value="C:plasma membrane"/>
    <property type="evidence" value="ECO:0007669"/>
    <property type="project" value="UniProtKB-SubCell"/>
</dbReference>
<keyword evidence="3" id="KW-0560">Oxidoreductase</keyword>
<gene>
    <name evidence="3" type="ORF">H9K76_05550</name>
</gene>
<dbReference type="Pfam" id="PF00499">
    <property type="entry name" value="Oxidored_q3"/>
    <property type="match status" value="1"/>
</dbReference>
<keyword evidence="2" id="KW-0520">NAD</keyword>
<keyword evidence="2" id="KW-0472">Membrane</keyword>
<dbReference type="GO" id="GO:0008137">
    <property type="term" value="F:NADH dehydrogenase (ubiquinone) activity"/>
    <property type="evidence" value="ECO:0007669"/>
    <property type="project" value="UniProtKB-UniRule"/>
</dbReference>
<feature type="transmembrane region" description="Helical" evidence="2">
    <location>
        <begin position="6"/>
        <end position="24"/>
    </location>
</feature>
<comment type="similarity">
    <text evidence="1 2">Belongs to the complex I subunit 6 family.</text>
</comment>
<keyword evidence="2" id="KW-1003">Cell membrane</keyword>
<accession>A0A7G9RRT3</accession>
<comment type="subcellular location">
    <subcellularLocation>
        <location evidence="2">Cell membrane</location>
        <topology evidence="2">Multi-pass membrane protein</topology>
    </subcellularLocation>
</comment>
<name>A0A7G9RRT3_9BURK</name>
<dbReference type="AlphaFoldDB" id="A0A7G9RRT3"/>
<comment type="function">
    <text evidence="2">NDH-1 shuttles electrons from NADH, via FMN and iron-sulfur (Fe-S) centers, to quinones in the respiratory chain. Couples the redox reaction to proton translocation (for every two electrons transferred, four hydrogen ions are translocated across the cytoplasmic membrane), and thus conserves the redox energy in a proton gradient.</text>
</comment>
<dbReference type="EMBL" id="CP060714">
    <property type="protein sequence ID" value="QNN58308.1"/>
    <property type="molecule type" value="Genomic_DNA"/>
</dbReference>
<evidence type="ECO:0000256" key="2">
    <source>
        <dbReference type="RuleBase" id="RU004429"/>
    </source>
</evidence>
<dbReference type="InterPro" id="IPR001457">
    <property type="entry name" value="NADH_UbQ/plastoQ_OxRdtase_su6"/>
</dbReference>
<dbReference type="Proteomes" id="UP000515811">
    <property type="component" value="Chromosome"/>
</dbReference>
<feature type="transmembrane region" description="Helical" evidence="2">
    <location>
        <begin position="55"/>
        <end position="79"/>
    </location>
</feature>
<keyword evidence="2" id="KW-0874">Quinone</keyword>
<feature type="transmembrane region" description="Helical" evidence="2">
    <location>
        <begin position="31"/>
        <end position="49"/>
    </location>
</feature>
<dbReference type="InterPro" id="IPR042106">
    <property type="entry name" value="Nuo/plastoQ_OxRdtase_6_NuoJ"/>
</dbReference>
<dbReference type="RefSeq" id="WP_187598584.1">
    <property type="nucleotide sequence ID" value="NZ_CP060714.1"/>
</dbReference>
<dbReference type="EC" id="7.1.1.-" evidence="2"/>
<dbReference type="PANTHER" id="PTHR33269">
    <property type="entry name" value="NADH-UBIQUINONE OXIDOREDUCTASE CHAIN 6"/>
    <property type="match status" value="1"/>
</dbReference>
<comment type="catalytic activity">
    <reaction evidence="2">
        <text>a quinone + NADH + 5 H(+)(in) = a quinol + NAD(+) + 4 H(+)(out)</text>
        <dbReference type="Rhea" id="RHEA:57888"/>
        <dbReference type="ChEBI" id="CHEBI:15378"/>
        <dbReference type="ChEBI" id="CHEBI:24646"/>
        <dbReference type="ChEBI" id="CHEBI:57540"/>
        <dbReference type="ChEBI" id="CHEBI:57945"/>
        <dbReference type="ChEBI" id="CHEBI:132124"/>
    </reaction>
</comment>
<feature type="transmembrane region" description="Helical" evidence="2">
    <location>
        <begin position="91"/>
        <end position="114"/>
    </location>
</feature>
<dbReference type="PANTHER" id="PTHR33269:SF17">
    <property type="entry name" value="NADH-UBIQUINONE OXIDOREDUCTASE CHAIN 6"/>
    <property type="match status" value="1"/>
</dbReference>
<dbReference type="Gene3D" id="1.20.120.1200">
    <property type="entry name" value="NADH-ubiquinone/plastoquinone oxidoreductase chain 6, subunit NuoJ"/>
    <property type="match status" value="1"/>
</dbReference>
<dbReference type="GO" id="GO:0016491">
    <property type="term" value="F:oxidoreductase activity"/>
    <property type="evidence" value="ECO:0007669"/>
    <property type="project" value="UniProtKB-KW"/>
</dbReference>
<proteinExistence type="inferred from homology"/>
<reference evidence="3 4" key="1">
    <citation type="submission" date="2020-08" db="EMBL/GenBank/DDBJ databases">
        <title>Genome sequence of Diaphorobacter ruginosibacter DSM 27467T.</title>
        <authorList>
            <person name="Hyun D.-W."/>
            <person name="Bae J.-W."/>
        </authorList>
    </citation>
    <scope>NUCLEOTIDE SEQUENCE [LARGE SCALE GENOMIC DNA]</scope>
    <source>
        <strain evidence="3 4">DSM 27467</strain>
    </source>
</reference>
<dbReference type="GO" id="GO:0048038">
    <property type="term" value="F:quinone binding"/>
    <property type="evidence" value="ECO:0007669"/>
    <property type="project" value="UniProtKB-UniRule"/>
</dbReference>